<dbReference type="RefSeq" id="WP_115662685.1">
    <property type="nucleotide sequence ID" value="NZ_LT991976.1"/>
</dbReference>
<reference evidence="2 3" key="1">
    <citation type="submission" date="2018-01" db="EMBL/GenBank/DDBJ databases">
        <authorList>
            <person name="Gaut B.S."/>
            <person name="Morton B.R."/>
            <person name="Clegg M.T."/>
            <person name="Duvall M.R."/>
        </authorList>
    </citation>
    <scope>NUCLEOTIDE SEQUENCE [LARGE SCALE GENOMIC DNA]</scope>
    <source>
        <strain evidence="2">Cupriavidus taiwanensis LMG 19425</strain>
    </source>
</reference>
<sequence>MNRTLALALTALALLATAAILGAWFTKRYADTQLRAENAETTVASLRAQLDSTEGSIVTVTRYVDRIRTIEVKGDTIIKEIPRYVPAHADAACTVPVGFVRLHDAAATGTVLHPGPGDTDAGPSGLALSAVTGTVADNYTTCHRNAEQLSALQATLRAQGVTIIGEASAP</sequence>
<dbReference type="EMBL" id="LT991976">
    <property type="protein sequence ID" value="SPK73050.1"/>
    <property type="molecule type" value="Genomic_DNA"/>
</dbReference>
<proteinExistence type="predicted"/>
<feature type="coiled-coil region" evidence="1">
    <location>
        <begin position="29"/>
        <end position="56"/>
    </location>
</feature>
<gene>
    <name evidence="2" type="ORF">CT19425_90154</name>
</gene>
<evidence type="ECO:0000313" key="3">
    <source>
        <dbReference type="Proteomes" id="UP000255505"/>
    </source>
</evidence>
<dbReference type="AlphaFoldDB" id="A0A375IG63"/>
<keyword evidence="1" id="KW-0175">Coiled coil</keyword>
<evidence type="ECO:0000313" key="2">
    <source>
        <dbReference type="EMBL" id="SPK73050.1"/>
    </source>
</evidence>
<dbReference type="Proteomes" id="UP000255505">
    <property type="component" value="Chromosome I"/>
</dbReference>
<accession>A0A375IG63</accession>
<organism evidence="2 3">
    <name type="scientific">Cupriavidus taiwanensis</name>
    <dbReference type="NCBI Taxonomy" id="164546"/>
    <lineage>
        <taxon>Bacteria</taxon>
        <taxon>Pseudomonadati</taxon>
        <taxon>Pseudomonadota</taxon>
        <taxon>Betaproteobacteria</taxon>
        <taxon>Burkholderiales</taxon>
        <taxon>Burkholderiaceae</taxon>
        <taxon>Cupriavidus</taxon>
    </lineage>
</organism>
<evidence type="ECO:0000256" key="1">
    <source>
        <dbReference type="SAM" id="Coils"/>
    </source>
</evidence>
<name>A0A375IG63_9BURK</name>
<protein>
    <submittedName>
        <fullName evidence="2">Putative phage related protein exported protein</fullName>
    </submittedName>
</protein>